<keyword evidence="1" id="KW-1133">Transmembrane helix</keyword>
<keyword evidence="1" id="KW-0472">Membrane</keyword>
<dbReference type="EMBL" id="CP039965">
    <property type="protein sequence ID" value="QCO57589.1"/>
    <property type="molecule type" value="Genomic_DNA"/>
</dbReference>
<dbReference type="Proteomes" id="UP000298631">
    <property type="component" value="Plasmid unnamed1"/>
</dbReference>
<evidence type="ECO:0000256" key="1">
    <source>
        <dbReference type="SAM" id="Phobius"/>
    </source>
</evidence>
<protein>
    <submittedName>
        <fullName evidence="2">ATP synthase subunit AtpR</fullName>
    </submittedName>
</protein>
<keyword evidence="2" id="KW-0614">Plasmid</keyword>
<dbReference type="InterPro" id="IPR017581">
    <property type="entry name" value="AtpR-like"/>
</dbReference>
<dbReference type="AlphaFoldDB" id="A0A4P8EKN9"/>
<geneLocation type="plasmid" evidence="2 3">
    <name>unnamed1</name>
</geneLocation>
<proteinExistence type="predicted"/>
<feature type="transmembrane region" description="Helical" evidence="1">
    <location>
        <begin position="12"/>
        <end position="30"/>
    </location>
</feature>
<evidence type="ECO:0000313" key="3">
    <source>
        <dbReference type="Proteomes" id="UP000298631"/>
    </source>
</evidence>
<accession>A0A4P8EKN9</accession>
<reference evidence="2 3" key="1">
    <citation type="submission" date="2019-05" db="EMBL/GenBank/DDBJ databases">
        <title>Pseudorhodobacter turbinis sp. nov., isolated from the gut of the Korean turban shell.</title>
        <authorList>
            <person name="Jeong Y.-S."/>
            <person name="Kang W.-R."/>
            <person name="Bae J.-W."/>
        </authorList>
    </citation>
    <scope>NUCLEOTIDE SEQUENCE [LARGE SCALE GENOMIC DNA]</scope>
    <source>
        <strain evidence="2 3">S12M18</strain>
        <plasmid evidence="2 3">unnamed1</plasmid>
    </source>
</reference>
<dbReference type="RefSeq" id="WP_137195383.1">
    <property type="nucleotide sequence ID" value="NZ_CP039965.1"/>
</dbReference>
<sequence length="99" mass="10208">MIVSIDWPLLAFGLLSGAVAGALFFAGLAWGMRAALRSPRPVVILLPSAAVRIGLLLAAGAWIAGLGTAALLGFMAGFFLFRVVMIVAWRPTPGGAGWS</sequence>
<name>A0A4P8EKN9_9RHOB</name>
<gene>
    <name evidence="2" type="ORF">EOK75_17960</name>
</gene>
<organism evidence="2 3">
    <name type="scientific">Pseudorhodobacter turbinis</name>
    <dbReference type="NCBI Taxonomy" id="2500533"/>
    <lineage>
        <taxon>Bacteria</taxon>
        <taxon>Pseudomonadati</taxon>
        <taxon>Pseudomonadota</taxon>
        <taxon>Alphaproteobacteria</taxon>
        <taxon>Rhodobacterales</taxon>
        <taxon>Paracoccaceae</taxon>
        <taxon>Pseudorhodobacter</taxon>
    </lineage>
</organism>
<keyword evidence="3" id="KW-1185">Reference proteome</keyword>
<keyword evidence="1" id="KW-0812">Transmembrane</keyword>
<evidence type="ECO:0000313" key="2">
    <source>
        <dbReference type="EMBL" id="QCO57589.1"/>
    </source>
</evidence>
<dbReference type="Pfam" id="PF12966">
    <property type="entry name" value="AtpR"/>
    <property type="match status" value="1"/>
</dbReference>
<dbReference type="KEGG" id="pseb:EOK75_17960"/>